<evidence type="ECO:0000256" key="7">
    <source>
        <dbReference type="SAM" id="Phobius"/>
    </source>
</evidence>
<feature type="transmembrane region" description="Helical" evidence="7">
    <location>
        <begin position="118"/>
        <end position="147"/>
    </location>
</feature>
<evidence type="ECO:0000313" key="9">
    <source>
        <dbReference type="Proteomes" id="UP000187209"/>
    </source>
</evidence>
<name>A0A1R2BT40_9CILI</name>
<proteinExistence type="inferred from homology"/>
<dbReference type="Gene3D" id="1.20.1080.10">
    <property type="entry name" value="Glycerol uptake facilitator protein"/>
    <property type="match status" value="1"/>
</dbReference>
<dbReference type="PROSITE" id="PS00221">
    <property type="entry name" value="MIP"/>
    <property type="match status" value="1"/>
</dbReference>
<dbReference type="InterPro" id="IPR022357">
    <property type="entry name" value="MIP_CS"/>
</dbReference>
<sequence>MIKELVAEGLGMFFFVFSIGVSRGEPFAVGGTLWTAMVFTGFISGAQFNPAITFAIIIRKAFGKKLTAPVLIHLLFNILVQIVASILAALVAWAIVRYPVYFDILDGYYEGEAFVAEMIYSGVLCAVALIVGHISESVVYAGGIVALTVTAGDWSVGRITGGCFNPAVAIGLNFVYYAKEGGHFSILWLYILAPLVGSFIGAGIATLFLQEVEAQKQEGNPSLNAPLKE</sequence>
<dbReference type="InterPro" id="IPR000425">
    <property type="entry name" value="MIP"/>
</dbReference>
<keyword evidence="3 6" id="KW-0812">Transmembrane</keyword>
<evidence type="ECO:0000256" key="5">
    <source>
        <dbReference type="ARBA" id="ARBA00023136"/>
    </source>
</evidence>
<keyword evidence="5 7" id="KW-0472">Membrane</keyword>
<dbReference type="EMBL" id="MPUH01000448">
    <property type="protein sequence ID" value="OMJ79914.1"/>
    <property type="molecule type" value="Genomic_DNA"/>
</dbReference>
<gene>
    <name evidence="8" type="ORF">SteCoe_19944</name>
</gene>
<dbReference type="AlphaFoldDB" id="A0A1R2BT40"/>
<evidence type="ECO:0000256" key="3">
    <source>
        <dbReference type="ARBA" id="ARBA00022692"/>
    </source>
</evidence>
<feature type="transmembrane region" description="Helical" evidence="7">
    <location>
        <begin position="184"/>
        <end position="209"/>
    </location>
</feature>
<reference evidence="8 9" key="1">
    <citation type="submission" date="2016-11" db="EMBL/GenBank/DDBJ databases">
        <title>The macronuclear genome of Stentor coeruleus: a giant cell with tiny introns.</title>
        <authorList>
            <person name="Slabodnick M."/>
            <person name="Ruby J.G."/>
            <person name="Reiff S.B."/>
            <person name="Swart E.C."/>
            <person name="Gosai S."/>
            <person name="Prabakaran S."/>
            <person name="Witkowska E."/>
            <person name="Larue G.E."/>
            <person name="Fisher S."/>
            <person name="Freeman R.M."/>
            <person name="Gunawardena J."/>
            <person name="Chu W."/>
            <person name="Stover N.A."/>
            <person name="Gregory B.D."/>
            <person name="Nowacki M."/>
            <person name="Derisi J."/>
            <person name="Roy S.W."/>
            <person name="Marshall W.F."/>
            <person name="Sood P."/>
        </authorList>
    </citation>
    <scope>NUCLEOTIDE SEQUENCE [LARGE SCALE GENOMIC DNA]</scope>
    <source>
        <strain evidence="8">WM001</strain>
    </source>
</reference>
<dbReference type="OrthoDB" id="311282at2759"/>
<feature type="transmembrane region" description="Helical" evidence="7">
    <location>
        <begin position="159"/>
        <end position="178"/>
    </location>
</feature>
<protein>
    <recommendedName>
        <fullName evidence="10">Aquaporin</fullName>
    </recommendedName>
</protein>
<keyword evidence="4 7" id="KW-1133">Transmembrane helix</keyword>
<evidence type="ECO:0000256" key="2">
    <source>
        <dbReference type="ARBA" id="ARBA00022448"/>
    </source>
</evidence>
<dbReference type="GO" id="GO:0015267">
    <property type="term" value="F:channel activity"/>
    <property type="evidence" value="ECO:0007669"/>
    <property type="project" value="InterPro"/>
</dbReference>
<dbReference type="GO" id="GO:0016020">
    <property type="term" value="C:membrane"/>
    <property type="evidence" value="ECO:0007669"/>
    <property type="project" value="UniProtKB-SubCell"/>
</dbReference>
<dbReference type="InterPro" id="IPR023271">
    <property type="entry name" value="Aquaporin-like"/>
</dbReference>
<comment type="caution">
    <text evidence="8">The sequence shown here is derived from an EMBL/GenBank/DDBJ whole genome shotgun (WGS) entry which is preliminary data.</text>
</comment>
<feature type="transmembrane region" description="Helical" evidence="7">
    <location>
        <begin position="70"/>
        <end position="98"/>
    </location>
</feature>
<organism evidence="8 9">
    <name type="scientific">Stentor coeruleus</name>
    <dbReference type="NCBI Taxonomy" id="5963"/>
    <lineage>
        <taxon>Eukaryota</taxon>
        <taxon>Sar</taxon>
        <taxon>Alveolata</taxon>
        <taxon>Ciliophora</taxon>
        <taxon>Postciliodesmatophora</taxon>
        <taxon>Heterotrichea</taxon>
        <taxon>Heterotrichida</taxon>
        <taxon>Stentoridae</taxon>
        <taxon>Stentor</taxon>
    </lineage>
</organism>
<evidence type="ECO:0000256" key="6">
    <source>
        <dbReference type="RuleBase" id="RU000477"/>
    </source>
</evidence>
<feature type="transmembrane region" description="Helical" evidence="7">
    <location>
        <begin position="34"/>
        <end position="58"/>
    </location>
</feature>
<dbReference type="PANTHER" id="PTHR45724:SF13">
    <property type="entry name" value="AQUAPORIN NIP1-1-RELATED"/>
    <property type="match status" value="1"/>
</dbReference>
<evidence type="ECO:0008006" key="10">
    <source>
        <dbReference type="Google" id="ProtNLM"/>
    </source>
</evidence>
<dbReference type="Pfam" id="PF00230">
    <property type="entry name" value="MIP"/>
    <property type="match status" value="1"/>
</dbReference>
<evidence type="ECO:0000256" key="4">
    <source>
        <dbReference type="ARBA" id="ARBA00022989"/>
    </source>
</evidence>
<dbReference type="Proteomes" id="UP000187209">
    <property type="component" value="Unassembled WGS sequence"/>
</dbReference>
<dbReference type="PRINTS" id="PR00783">
    <property type="entry name" value="MINTRINSICP"/>
</dbReference>
<accession>A0A1R2BT40</accession>
<evidence type="ECO:0000256" key="1">
    <source>
        <dbReference type="ARBA" id="ARBA00004141"/>
    </source>
</evidence>
<comment type="subcellular location">
    <subcellularLocation>
        <location evidence="1">Membrane</location>
        <topology evidence="1">Multi-pass membrane protein</topology>
    </subcellularLocation>
</comment>
<comment type="similarity">
    <text evidence="6">Belongs to the MIP/aquaporin (TC 1.A.8) family.</text>
</comment>
<evidence type="ECO:0000313" key="8">
    <source>
        <dbReference type="EMBL" id="OMJ79914.1"/>
    </source>
</evidence>
<keyword evidence="9" id="KW-1185">Reference proteome</keyword>
<dbReference type="SUPFAM" id="SSF81338">
    <property type="entry name" value="Aquaporin-like"/>
    <property type="match status" value="1"/>
</dbReference>
<dbReference type="PANTHER" id="PTHR45724">
    <property type="entry name" value="AQUAPORIN NIP2-1"/>
    <property type="match status" value="1"/>
</dbReference>
<keyword evidence="2 6" id="KW-0813">Transport</keyword>
<dbReference type="InterPro" id="IPR034294">
    <property type="entry name" value="Aquaporin_transptr"/>
</dbReference>